<dbReference type="EMBL" id="JAOPKB010000014">
    <property type="protein sequence ID" value="MCU4974892.1"/>
    <property type="molecule type" value="Genomic_DNA"/>
</dbReference>
<name>A0ABT2QJ04_9EURY</name>
<reference evidence="1 2" key="1">
    <citation type="submission" date="2022-09" db="EMBL/GenBank/DDBJ databases">
        <title>Enrichment on poylsaccharides allowed isolation of novel metabolic and taxonomic groups of Haloarchaea.</title>
        <authorList>
            <person name="Sorokin D.Y."/>
            <person name="Elcheninov A.G."/>
            <person name="Khizhniak T.V."/>
            <person name="Kolganova T.V."/>
            <person name="Kublanov I.V."/>
        </authorList>
    </citation>
    <scope>NUCLEOTIDE SEQUENCE [LARGE SCALE GENOMIC DNA]</scope>
    <source>
        <strain evidence="1 2">AArc-m2/3/4</strain>
    </source>
</reference>
<sequence>MVDETPRLNLNVYELGDTTWDHTDTVEALDEHAVEAGSIRDRPEEGQYDDELYAAIDQRMLWRWDATEGDWEPFGGLGTDDEPVPGTAHFESVQTKQRNNVFVAQTADGLQDAIDSAADNAWSARRGAVILRPHENYNLTDEVILRSNVTLFGNGACLCATTDANLIYAEPRTSISGPLELDTSAVNGYSSTALLLDGDRANTHYRLRTRDVVTVTGPVRLHGGAGDGTGLKLHTTDNGYITHCHFDLMIRGYETQVHCETPGGFANSNIINIEAVPVDTDHIFLHTGSNEAKLICFGHIQCGNANEIFVNETSEKSFKFWGHMEDSHWVEGNVVRGDKINVRSESGINISYQEWDLGTGTTVNNIGVDEADQEEPSNGEWNAGNIVDFTDTGDGSGDGIYLKHLDGSWIQID</sequence>
<dbReference type="InterPro" id="IPR012334">
    <property type="entry name" value="Pectin_lyas_fold"/>
</dbReference>
<evidence type="ECO:0000313" key="2">
    <source>
        <dbReference type="Proteomes" id="UP001320972"/>
    </source>
</evidence>
<accession>A0ABT2QJ04</accession>
<dbReference type="InterPro" id="IPR011050">
    <property type="entry name" value="Pectin_lyase_fold/virulence"/>
</dbReference>
<proteinExistence type="predicted"/>
<dbReference type="Gene3D" id="2.160.20.10">
    <property type="entry name" value="Single-stranded right-handed beta-helix, Pectin lyase-like"/>
    <property type="match status" value="1"/>
</dbReference>
<protein>
    <recommendedName>
        <fullName evidence="3">Right handed beta helix region</fullName>
    </recommendedName>
</protein>
<comment type="caution">
    <text evidence="1">The sequence shown here is derived from an EMBL/GenBank/DDBJ whole genome shotgun (WGS) entry which is preliminary data.</text>
</comment>
<evidence type="ECO:0008006" key="3">
    <source>
        <dbReference type="Google" id="ProtNLM"/>
    </source>
</evidence>
<dbReference type="RefSeq" id="WP_338008801.1">
    <property type="nucleotide sequence ID" value="NZ_JAOPKB010000014.1"/>
</dbReference>
<keyword evidence="2" id="KW-1185">Reference proteome</keyword>
<dbReference type="Proteomes" id="UP001320972">
    <property type="component" value="Unassembled WGS sequence"/>
</dbReference>
<evidence type="ECO:0000313" key="1">
    <source>
        <dbReference type="EMBL" id="MCU4974892.1"/>
    </source>
</evidence>
<organism evidence="1 2">
    <name type="scientific">Natronoglomus mannanivorans</name>
    <dbReference type="NCBI Taxonomy" id="2979990"/>
    <lineage>
        <taxon>Archaea</taxon>
        <taxon>Methanobacteriati</taxon>
        <taxon>Methanobacteriota</taxon>
        <taxon>Stenosarchaea group</taxon>
        <taxon>Halobacteria</taxon>
        <taxon>Halobacteriales</taxon>
        <taxon>Natrialbaceae</taxon>
        <taxon>Natronoglomus</taxon>
    </lineage>
</organism>
<dbReference type="SUPFAM" id="SSF51126">
    <property type="entry name" value="Pectin lyase-like"/>
    <property type="match status" value="1"/>
</dbReference>
<gene>
    <name evidence="1" type="ORF">OB955_19415</name>
</gene>